<evidence type="ECO:0000313" key="1">
    <source>
        <dbReference type="EMBL" id="KAG1541114.1"/>
    </source>
</evidence>
<gene>
    <name evidence="1" type="ORF">G6F50_014274</name>
</gene>
<comment type="caution">
    <text evidence="1">The sequence shown here is derived from an EMBL/GenBank/DDBJ whole genome shotgun (WGS) entry which is preliminary data.</text>
</comment>
<dbReference type="AlphaFoldDB" id="A0A9P6Y7R8"/>
<accession>A0A9P6Y7R8</accession>
<organism evidence="1 2">
    <name type="scientific">Rhizopus delemar</name>
    <dbReference type="NCBI Taxonomy" id="936053"/>
    <lineage>
        <taxon>Eukaryota</taxon>
        <taxon>Fungi</taxon>
        <taxon>Fungi incertae sedis</taxon>
        <taxon>Mucoromycota</taxon>
        <taxon>Mucoromycotina</taxon>
        <taxon>Mucoromycetes</taxon>
        <taxon>Mucorales</taxon>
        <taxon>Mucorineae</taxon>
        <taxon>Rhizopodaceae</taxon>
        <taxon>Rhizopus</taxon>
    </lineage>
</organism>
<name>A0A9P6Y7R8_9FUNG</name>
<protein>
    <submittedName>
        <fullName evidence="1">Uncharacterized protein</fullName>
    </submittedName>
</protein>
<reference evidence="1 2" key="1">
    <citation type="journal article" date="2020" name="Microb. Genom.">
        <title>Genetic diversity of clinical and environmental Mucorales isolates obtained from an investigation of mucormycosis cases among solid organ transplant recipients.</title>
        <authorList>
            <person name="Nguyen M.H."/>
            <person name="Kaul D."/>
            <person name="Muto C."/>
            <person name="Cheng S.J."/>
            <person name="Richter R.A."/>
            <person name="Bruno V.M."/>
            <person name="Liu G."/>
            <person name="Beyhan S."/>
            <person name="Sundermann A.J."/>
            <person name="Mounaud S."/>
            <person name="Pasculle A.W."/>
            <person name="Nierman W.C."/>
            <person name="Driscoll E."/>
            <person name="Cumbie R."/>
            <person name="Clancy C.J."/>
            <person name="Dupont C.L."/>
        </authorList>
    </citation>
    <scope>NUCLEOTIDE SEQUENCE [LARGE SCALE GENOMIC DNA]</scope>
    <source>
        <strain evidence="1 2">GL24</strain>
    </source>
</reference>
<keyword evidence="2" id="KW-1185">Reference proteome</keyword>
<proteinExistence type="predicted"/>
<evidence type="ECO:0000313" key="2">
    <source>
        <dbReference type="Proteomes" id="UP000740926"/>
    </source>
</evidence>
<dbReference type="EMBL" id="JAANIU010006596">
    <property type="protein sequence ID" value="KAG1541114.1"/>
    <property type="molecule type" value="Genomic_DNA"/>
</dbReference>
<dbReference type="Proteomes" id="UP000740926">
    <property type="component" value="Unassembled WGS sequence"/>
</dbReference>
<sequence length="206" mass="21782">MHQHHQVEAAVLERQGMHVTLAHFHVGQAPQPFAGRGDHACAGVDADVALGVGGDEFGQYAVAGRDIQYVAGLQQRQRGPGQCLPGASRRVVAFHVAGHAVGPVLVGGAVGQHRGHPFGILAQQRVIASVAQGVPQCALRRVQLGLVEAVVGRHARAAVADQAGFLQACQVRGHARLRQAGDRRQLGHGQLFLLQQRQQAHAGRIS</sequence>